<keyword evidence="3" id="KW-1185">Reference proteome</keyword>
<dbReference type="EMBL" id="OW152820">
    <property type="protein sequence ID" value="CAH2075362.1"/>
    <property type="molecule type" value="Genomic_DNA"/>
</dbReference>
<feature type="compositionally biased region" description="Basic and acidic residues" evidence="1">
    <location>
        <begin position="89"/>
        <end position="102"/>
    </location>
</feature>
<evidence type="ECO:0000256" key="1">
    <source>
        <dbReference type="SAM" id="MobiDB-lite"/>
    </source>
</evidence>
<protein>
    <submittedName>
        <fullName evidence="2">Uncharacterized protein</fullName>
    </submittedName>
</protein>
<sequence length="102" mass="11291">MDADGERMIQEKREAFSRNKKLYLKKEQNSDYKRGSERARRQISGGTRGKRNAVGCCGNEWIVAPGDAYVEMGSRESAPASSCHCKVGAKRESRSTGSTSKD</sequence>
<evidence type="ECO:0000313" key="2">
    <source>
        <dbReference type="EMBL" id="CAH2075362.1"/>
    </source>
</evidence>
<feature type="non-terminal residue" evidence="2">
    <location>
        <position position="1"/>
    </location>
</feature>
<proteinExistence type="predicted"/>
<evidence type="ECO:0000313" key="3">
    <source>
        <dbReference type="Proteomes" id="UP000837857"/>
    </source>
</evidence>
<gene>
    <name evidence="2" type="ORF">IPOD504_LOCUS16724</name>
</gene>
<reference evidence="2" key="1">
    <citation type="submission" date="2022-03" db="EMBL/GenBank/DDBJ databases">
        <authorList>
            <person name="Martin H S."/>
        </authorList>
    </citation>
    <scope>NUCLEOTIDE SEQUENCE</scope>
</reference>
<organism evidence="2 3">
    <name type="scientific">Iphiclides podalirius</name>
    <name type="common">scarce swallowtail</name>
    <dbReference type="NCBI Taxonomy" id="110791"/>
    <lineage>
        <taxon>Eukaryota</taxon>
        <taxon>Metazoa</taxon>
        <taxon>Ecdysozoa</taxon>
        <taxon>Arthropoda</taxon>
        <taxon>Hexapoda</taxon>
        <taxon>Insecta</taxon>
        <taxon>Pterygota</taxon>
        <taxon>Neoptera</taxon>
        <taxon>Endopterygota</taxon>
        <taxon>Lepidoptera</taxon>
        <taxon>Glossata</taxon>
        <taxon>Ditrysia</taxon>
        <taxon>Papilionoidea</taxon>
        <taxon>Papilionidae</taxon>
        <taxon>Papilioninae</taxon>
        <taxon>Iphiclides</taxon>
    </lineage>
</organism>
<accession>A0ABN8J3T3</accession>
<feature type="compositionally biased region" description="Basic and acidic residues" evidence="1">
    <location>
        <begin position="1"/>
        <end position="17"/>
    </location>
</feature>
<feature type="compositionally biased region" description="Basic and acidic residues" evidence="1">
    <location>
        <begin position="24"/>
        <end position="40"/>
    </location>
</feature>
<dbReference type="Proteomes" id="UP000837857">
    <property type="component" value="Chromosome 8"/>
</dbReference>
<feature type="region of interest" description="Disordered" evidence="1">
    <location>
        <begin position="1"/>
        <end position="51"/>
    </location>
</feature>
<name>A0ABN8J3T3_9NEOP</name>
<feature type="region of interest" description="Disordered" evidence="1">
    <location>
        <begin position="78"/>
        <end position="102"/>
    </location>
</feature>